<feature type="region of interest" description="Disordered" evidence="1">
    <location>
        <begin position="1073"/>
        <end position="1114"/>
    </location>
</feature>
<feature type="region of interest" description="Disordered" evidence="1">
    <location>
        <begin position="691"/>
        <end position="919"/>
    </location>
</feature>
<feature type="compositionally biased region" description="Basic and acidic residues" evidence="1">
    <location>
        <begin position="870"/>
        <end position="888"/>
    </location>
</feature>
<feature type="region of interest" description="Disordered" evidence="1">
    <location>
        <begin position="232"/>
        <end position="251"/>
    </location>
</feature>
<feature type="compositionally biased region" description="Basic and acidic residues" evidence="1">
    <location>
        <begin position="1293"/>
        <end position="1334"/>
    </location>
</feature>
<feature type="compositionally biased region" description="Basic and acidic residues" evidence="1">
    <location>
        <begin position="1276"/>
        <end position="1286"/>
    </location>
</feature>
<evidence type="ECO:0000313" key="3">
    <source>
        <dbReference type="Proteomes" id="UP000276215"/>
    </source>
</evidence>
<feature type="compositionally biased region" description="Basic and acidic residues" evidence="1">
    <location>
        <begin position="1234"/>
        <end position="1258"/>
    </location>
</feature>
<feature type="compositionally biased region" description="Low complexity" evidence="1">
    <location>
        <begin position="763"/>
        <end position="778"/>
    </location>
</feature>
<feature type="compositionally biased region" description="Basic and acidic residues" evidence="1">
    <location>
        <begin position="781"/>
        <end position="815"/>
    </location>
</feature>
<gene>
    <name evidence="2" type="ORF">L873DRAFT_836320</name>
</gene>
<feature type="region of interest" description="Disordered" evidence="1">
    <location>
        <begin position="1"/>
        <end position="91"/>
    </location>
</feature>
<feature type="compositionally biased region" description="Low complexity" evidence="1">
    <location>
        <begin position="63"/>
        <end position="91"/>
    </location>
</feature>
<dbReference type="OrthoDB" id="5409589at2759"/>
<feature type="compositionally biased region" description="Polar residues" evidence="1">
    <location>
        <begin position="1083"/>
        <end position="1111"/>
    </location>
</feature>
<sequence length="1379" mass="153376">MASPPSSNDRPSLTPLSMFFPRRTTLSENPYAPPTSSPLSPHSTSLPPLKTSTATANSHYYRPPRSSLTSPTRSNISSPTHSPTRTSRQSRIQSLLATDPLLSRLTPVTITRLSASGDFEFQPGEKEWSLRAVEGTVKVNEWLREVEGWNREWRRSYRESKDTGDGYLPPTDRPKKRRKTGMGSIREEEEDDGSKSVRRRLFSEDKGAGRSEDVVVKNDTPKVEVPKVEAVETSKLQTDSPSLGRGGKPLTPYQLKMQRQRAAKAEKNLMPDNGTPEPDQTPVKHVEKIDIKEEEEEEEEEDEEEEEGVEYWGSLKRSVVECYEARIEDIKSEIEELDVEGLKGKVLSYRTGIANPLTDSSAIITATTLQLLPPLSRLTKLLSIWAVRIAVLRVVPVFLRWLQIAKDALEAGYIAINHPSINPDSTPVDKDWRGLEEESYTLMQETITQKVATAGRLMDTMLDALEGREDVLPETWIAALEDVEEGVGQWEMDGERVVLEGRLRLEEMRVRQSRREEEAREREKTLLVLEQERSAQEARAEEEAAMDVMEKAEQTDRQLREALETNEIVVEAIELPDDDESDWVEPESESNQEDLEELFSRLENVEEGGLLSGEDEDRGRRPKRTGSIDATPSPNGVNNHRGPPESPATSEPLVVEEDHNEFLPVEEESELPTASNGTFFSRLLSAIPQTPLRKTKQASEEAPRSLPVVAPPTMSEERASKPAVDVSATLPEESTRPQLSQQQQDEDERIRRAISQQMEQNISQGQSARSGPQSSSSSVAHTEKTGEKIEVKEEKQPEEAEKEAVGEKSEDKNELPDPLADDEAIRLKIVQQMEQMMIGDSGRSQQVEAGVISETSVPEPARTVEQPQSRPHEDDEQIRQRITRDMERSLAGASASRPEKKEVVESLQPAAVSRPTSNTVMSSTAVVAHNQSEFSANDEIQRMITRIMEQSMSTGSVAQPEIKQESPEISLPASMQPAAVPVFGTIPAQRSQAQVNTPQDDEAIRHQIQKEMQRLIESGGALSTSTAVIAVDDPAEEKSPFSTPPRSIRHPSPPIIGDDDQIRRKIVTEMEQFMSKDQLPQPEISSGSTIRESQQRILQPEPQSVIASTGGNEDERIRQQIVRQMEEMMIRDTTPAVDEPALQEPVSHVAEVVEQALPVSHTPVTQTVPAPQVASLGDDERIRQKVVREMETLLRGGSTSQQSQPAIAQPAVPTQQAIAQPAPASVQPTSSHTLADDEQIKQKVTAEMEESLKKERSQAAEGTSGQSGAQQAALHSETEKKAEAGRQRLVQEQAERERIAKLAEAEEKTREAEARKAAELEAQRLAEEEELAEKTRLELEAEKAAEPNANASMLNAVKKSQLPQKLWKSGGLWKQRGLL</sequence>
<feature type="compositionally biased region" description="Low complexity" evidence="1">
    <location>
        <begin position="37"/>
        <end position="53"/>
    </location>
</feature>
<dbReference type="STRING" id="1336337.A0A3N4JTN2"/>
<feature type="region of interest" description="Disordered" evidence="1">
    <location>
        <begin position="1194"/>
        <end position="1334"/>
    </location>
</feature>
<feature type="region of interest" description="Disordered" evidence="1">
    <location>
        <begin position="1030"/>
        <end position="1060"/>
    </location>
</feature>
<protein>
    <recommendedName>
        <fullName evidence="4">GAR domain-containing protein</fullName>
    </recommendedName>
</protein>
<feature type="region of interest" description="Disordered" evidence="1">
    <location>
        <begin position="533"/>
        <end position="557"/>
    </location>
</feature>
<feature type="compositionally biased region" description="Acidic residues" evidence="1">
    <location>
        <begin position="574"/>
        <end position="597"/>
    </location>
</feature>
<evidence type="ECO:0000256" key="1">
    <source>
        <dbReference type="SAM" id="MobiDB-lite"/>
    </source>
</evidence>
<evidence type="ECO:0008006" key="4">
    <source>
        <dbReference type="Google" id="ProtNLM"/>
    </source>
</evidence>
<accession>A0A3N4JTN2</accession>
<name>A0A3N4JTN2_9PEZI</name>
<dbReference type="Proteomes" id="UP000276215">
    <property type="component" value="Unassembled WGS sequence"/>
</dbReference>
<feature type="region of interest" description="Disordered" evidence="1">
    <location>
        <begin position="157"/>
        <end position="221"/>
    </location>
</feature>
<feature type="compositionally biased region" description="Polar residues" evidence="1">
    <location>
        <begin position="1"/>
        <end position="15"/>
    </location>
</feature>
<feature type="compositionally biased region" description="Polar residues" evidence="1">
    <location>
        <begin position="628"/>
        <end position="638"/>
    </location>
</feature>
<feature type="region of interest" description="Disordered" evidence="1">
    <location>
        <begin position="259"/>
        <end position="286"/>
    </location>
</feature>
<feature type="compositionally biased region" description="Polar residues" evidence="1">
    <location>
        <begin position="1260"/>
        <end position="1270"/>
    </location>
</feature>
<feature type="compositionally biased region" description="Low complexity" evidence="1">
    <location>
        <begin position="1198"/>
        <end position="1228"/>
    </location>
</feature>
<feature type="region of interest" description="Disordered" evidence="1">
    <location>
        <begin position="574"/>
        <end position="677"/>
    </location>
</feature>
<organism evidence="2 3">
    <name type="scientific">Choiromyces venosus 120613-1</name>
    <dbReference type="NCBI Taxonomy" id="1336337"/>
    <lineage>
        <taxon>Eukaryota</taxon>
        <taxon>Fungi</taxon>
        <taxon>Dikarya</taxon>
        <taxon>Ascomycota</taxon>
        <taxon>Pezizomycotina</taxon>
        <taxon>Pezizomycetes</taxon>
        <taxon>Pezizales</taxon>
        <taxon>Tuberaceae</taxon>
        <taxon>Choiromyces</taxon>
    </lineage>
</organism>
<feature type="compositionally biased region" description="Basic and acidic residues" evidence="1">
    <location>
        <begin position="201"/>
        <end position="221"/>
    </location>
</feature>
<dbReference type="EMBL" id="ML120382">
    <property type="protein sequence ID" value="RPB00192.1"/>
    <property type="molecule type" value="Genomic_DNA"/>
</dbReference>
<proteinExistence type="predicted"/>
<evidence type="ECO:0000313" key="2">
    <source>
        <dbReference type="EMBL" id="RPB00192.1"/>
    </source>
</evidence>
<keyword evidence="3" id="KW-1185">Reference proteome</keyword>
<reference evidence="2 3" key="1">
    <citation type="journal article" date="2018" name="Nat. Ecol. Evol.">
        <title>Pezizomycetes genomes reveal the molecular basis of ectomycorrhizal truffle lifestyle.</title>
        <authorList>
            <person name="Murat C."/>
            <person name="Payen T."/>
            <person name="Noel B."/>
            <person name="Kuo A."/>
            <person name="Morin E."/>
            <person name="Chen J."/>
            <person name="Kohler A."/>
            <person name="Krizsan K."/>
            <person name="Balestrini R."/>
            <person name="Da Silva C."/>
            <person name="Montanini B."/>
            <person name="Hainaut M."/>
            <person name="Levati E."/>
            <person name="Barry K.W."/>
            <person name="Belfiori B."/>
            <person name="Cichocki N."/>
            <person name="Clum A."/>
            <person name="Dockter R.B."/>
            <person name="Fauchery L."/>
            <person name="Guy J."/>
            <person name="Iotti M."/>
            <person name="Le Tacon F."/>
            <person name="Lindquist E.A."/>
            <person name="Lipzen A."/>
            <person name="Malagnac F."/>
            <person name="Mello A."/>
            <person name="Molinier V."/>
            <person name="Miyauchi S."/>
            <person name="Poulain J."/>
            <person name="Riccioni C."/>
            <person name="Rubini A."/>
            <person name="Sitrit Y."/>
            <person name="Splivallo R."/>
            <person name="Traeger S."/>
            <person name="Wang M."/>
            <person name="Zifcakova L."/>
            <person name="Wipf D."/>
            <person name="Zambonelli A."/>
            <person name="Paolocci F."/>
            <person name="Nowrousian M."/>
            <person name="Ottonello S."/>
            <person name="Baldrian P."/>
            <person name="Spatafora J.W."/>
            <person name="Henrissat B."/>
            <person name="Nagy L.G."/>
            <person name="Aury J.M."/>
            <person name="Wincker P."/>
            <person name="Grigoriev I.V."/>
            <person name="Bonfante P."/>
            <person name="Martin F.M."/>
        </authorList>
    </citation>
    <scope>NUCLEOTIDE SEQUENCE [LARGE SCALE GENOMIC DNA]</scope>
    <source>
        <strain evidence="2 3">120613-1</strain>
    </source>
</reference>